<gene>
    <name evidence="8" type="ORF">FOL47_003758</name>
</gene>
<feature type="transmembrane region" description="Helical" evidence="7">
    <location>
        <begin position="377"/>
        <end position="393"/>
    </location>
</feature>
<protein>
    <recommendedName>
        <fullName evidence="10">Sodium/sulfate symporter</fullName>
    </recommendedName>
</protein>
<evidence type="ECO:0008006" key="10">
    <source>
        <dbReference type="Google" id="ProtNLM"/>
    </source>
</evidence>
<reference evidence="8 9" key="1">
    <citation type="submission" date="2020-04" db="EMBL/GenBank/DDBJ databases">
        <title>Perkinsus chesapeaki whole genome sequence.</title>
        <authorList>
            <person name="Bogema D.R."/>
        </authorList>
    </citation>
    <scope>NUCLEOTIDE SEQUENCE [LARGE SCALE GENOMIC DNA]</scope>
    <source>
        <strain evidence="8">ATCC PRA-425</strain>
    </source>
</reference>
<evidence type="ECO:0000256" key="6">
    <source>
        <dbReference type="ARBA" id="ARBA00023136"/>
    </source>
</evidence>
<evidence type="ECO:0000313" key="8">
    <source>
        <dbReference type="EMBL" id="KAF4677025.1"/>
    </source>
</evidence>
<dbReference type="AlphaFoldDB" id="A0A7J6MZK4"/>
<dbReference type="Pfam" id="PF00939">
    <property type="entry name" value="Na_sulph_symp"/>
    <property type="match status" value="1"/>
</dbReference>
<name>A0A7J6MZK4_PERCH</name>
<feature type="transmembrane region" description="Helical" evidence="7">
    <location>
        <begin position="495"/>
        <end position="520"/>
    </location>
</feature>
<dbReference type="GO" id="GO:0009706">
    <property type="term" value="C:chloroplast inner membrane"/>
    <property type="evidence" value="ECO:0007669"/>
    <property type="project" value="UniProtKB-SubCell"/>
</dbReference>
<keyword evidence="3 7" id="KW-0812">Transmembrane</keyword>
<dbReference type="Proteomes" id="UP000591131">
    <property type="component" value="Unassembled WGS sequence"/>
</dbReference>
<evidence type="ECO:0000256" key="7">
    <source>
        <dbReference type="SAM" id="Phobius"/>
    </source>
</evidence>
<keyword evidence="5 7" id="KW-1133">Transmembrane helix</keyword>
<comment type="caution">
    <text evidence="8">The sequence shown here is derived from an EMBL/GenBank/DDBJ whole genome shotgun (WGS) entry which is preliminary data.</text>
</comment>
<feature type="transmembrane region" description="Helical" evidence="7">
    <location>
        <begin position="175"/>
        <end position="203"/>
    </location>
</feature>
<organism evidence="8 9">
    <name type="scientific">Perkinsus chesapeaki</name>
    <name type="common">Clam parasite</name>
    <name type="synonym">Perkinsus andrewsi</name>
    <dbReference type="NCBI Taxonomy" id="330153"/>
    <lineage>
        <taxon>Eukaryota</taxon>
        <taxon>Sar</taxon>
        <taxon>Alveolata</taxon>
        <taxon>Perkinsozoa</taxon>
        <taxon>Perkinsea</taxon>
        <taxon>Perkinsida</taxon>
        <taxon>Perkinsidae</taxon>
        <taxon>Perkinsus</taxon>
    </lineage>
</organism>
<evidence type="ECO:0000313" key="9">
    <source>
        <dbReference type="Proteomes" id="UP000591131"/>
    </source>
</evidence>
<feature type="transmembrane region" description="Helical" evidence="7">
    <location>
        <begin position="60"/>
        <end position="77"/>
    </location>
</feature>
<proteinExistence type="inferred from homology"/>
<keyword evidence="4" id="KW-1001">Plastid inner membrane</keyword>
<dbReference type="NCBIfam" id="TIGR00785">
    <property type="entry name" value="dass"/>
    <property type="match status" value="1"/>
</dbReference>
<evidence type="ECO:0000256" key="2">
    <source>
        <dbReference type="ARBA" id="ARBA00007349"/>
    </source>
</evidence>
<evidence type="ECO:0000256" key="5">
    <source>
        <dbReference type="ARBA" id="ARBA00022989"/>
    </source>
</evidence>
<comment type="subcellular location">
    <subcellularLocation>
        <location evidence="1">Plastid</location>
        <location evidence="1">Chloroplast inner membrane</location>
        <topology evidence="1">Multi-pass membrane protein</topology>
    </subcellularLocation>
</comment>
<accession>A0A7J6MZK4</accession>
<dbReference type="EMBL" id="JAAPAO010000022">
    <property type="protein sequence ID" value="KAF4677025.1"/>
    <property type="molecule type" value="Genomic_DNA"/>
</dbReference>
<feature type="transmembrane region" description="Helical" evidence="7">
    <location>
        <begin position="84"/>
        <end position="101"/>
    </location>
</feature>
<feature type="transmembrane region" description="Helical" evidence="7">
    <location>
        <begin position="413"/>
        <end position="433"/>
    </location>
</feature>
<evidence type="ECO:0000256" key="3">
    <source>
        <dbReference type="ARBA" id="ARBA00022692"/>
    </source>
</evidence>
<keyword evidence="4" id="KW-0934">Plastid</keyword>
<dbReference type="PANTHER" id="PTHR42826">
    <property type="entry name" value="DICARBOXYLATE TRANSPORTER 2.1, CHLOROPLASTIC"/>
    <property type="match status" value="1"/>
</dbReference>
<feature type="transmembrane region" description="Helical" evidence="7">
    <location>
        <begin position="224"/>
        <end position="249"/>
    </location>
</feature>
<dbReference type="GO" id="GO:0022857">
    <property type="term" value="F:transmembrane transporter activity"/>
    <property type="evidence" value="ECO:0007669"/>
    <property type="project" value="InterPro"/>
</dbReference>
<dbReference type="InterPro" id="IPR030676">
    <property type="entry name" value="CitT-rel"/>
</dbReference>
<evidence type="ECO:0000256" key="4">
    <source>
        <dbReference type="ARBA" id="ARBA00022780"/>
    </source>
</evidence>
<keyword evidence="6 7" id="KW-0472">Membrane</keyword>
<keyword evidence="9" id="KW-1185">Reference proteome</keyword>
<feature type="transmembrane region" description="Helical" evidence="7">
    <location>
        <begin position="318"/>
        <end position="337"/>
    </location>
</feature>
<comment type="similarity">
    <text evidence="2">Belongs to the SLC13A/DASS transporter (TC 2.A.47) family. DIT1 subfamily.</text>
</comment>
<dbReference type="OrthoDB" id="1695362at2759"/>
<feature type="transmembrane region" description="Helical" evidence="7">
    <location>
        <begin position="136"/>
        <end position="155"/>
    </location>
</feature>
<dbReference type="InterPro" id="IPR001898">
    <property type="entry name" value="SLC13A/DASS"/>
</dbReference>
<feature type="transmembrane region" description="Helical" evidence="7">
    <location>
        <begin position="269"/>
        <end position="292"/>
    </location>
</feature>
<feature type="transmembrane region" description="Helical" evidence="7">
    <location>
        <begin position="343"/>
        <end position="365"/>
    </location>
</feature>
<sequence length="525" mass="57324">MPHIAVGNSPPAVSSVFAIDPDKDESTSNSDAHIMTSMPKMSLWQRMLYWHRNIWPGTKIPATVAIILLGLILWWLVPPGLSSTAWHIFVIFLCTIVGAILEPLPLSGVSLVSIAVAALTGALSERQILLGFADSAVWLVIFAFFISSAFLATGLGRRICFIVFKYLGSSTIGLAYGICLCSVILGLGIPSATAKSVGILLPIIEPLLKEAFQSDPAMRTEKRIGVYVVMVQNASGSITGVSWLTAGAWNALMVQFMSDVGVDLTWLGWAYSITPIIIVAVAIMPLFIFVLCRPEIVRTPEAPVVASDKLRQLGRMSLSEKALLVVFILVILLWILSSSLNNIFPFTTTEVAMFGVATLLILGVIDVKRDIITDKSAFDLLLWFSILIMYADQLKEAGFWKWLSQRIDLHSLSPYPCLVIICLLFTLSQYACASITARVAALFPACLQISSAAGVPVEVAARALAVCTWAGHITPYSCTSNPSYYGLGYVSSKRWWLVGVAVMAVNFILLISVGFGYWWLLGYWR</sequence>
<evidence type="ECO:0000256" key="1">
    <source>
        <dbReference type="ARBA" id="ARBA00004478"/>
    </source>
</evidence>